<name>A0AAN8Q9T6_9TELE</name>
<evidence type="ECO:0000313" key="4">
    <source>
        <dbReference type="Proteomes" id="UP001356427"/>
    </source>
</evidence>
<comment type="caution">
    <text evidence="3">The sequence shown here is derived from an EMBL/GenBank/DDBJ whole genome shotgun (WGS) entry which is preliminary data.</text>
</comment>
<proteinExistence type="predicted"/>
<dbReference type="EMBL" id="JAGTTL010000039">
    <property type="protein sequence ID" value="KAK6291786.1"/>
    <property type="molecule type" value="Genomic_DNA"/>
</dbReference>
<keyword evidence="2" id="KW-0732">Signal</keyword>
<evidence type="ECO:0000256" key="1">
    <source>
        <dbReference type="SAM" id="MobiDB-lite"/>
    </source>
</evidence>
<evidence type="ECO:0000256" key="2">
    <source>
        <dbReference type="SAM" id="SignalP"/>
    </source>
</evidence>
<feature type="compositionally biased region" description="Polar residues" evidence="1">
    <location>
        <begin position="23"/>
        <end position="32"/>
    </location>
</feature>
<accession>A0AAN8Q9T6</accession>
<dbReference type="Proteomes" id="UP001356427">
    <property type="component" value="Unassembled WGS sequence"/>
</dbReference>
<gene>
    <name evidence="3" type="ORF">J4Q44_G00375710</name>
</gene>
<evidence type="ECO:0008006" key="5">
    <source>
        <dbReference type="Google" id="ProtNLM"/>
    </source>
</evidence>
<protein>
    <recommendedName>
        <fullName evidence="5">Secreted mucin</fullName>
    </recommendedName>
</protein>
<feature type="compositionally biased region" description="Low complexity" evidence="1">
    <location>
        <begin position="44"/>
        <end position="56"/>
    </location>
</feature>
<sequence>MKFWICVLAVSWAVEATHGEPQHGTSTGTHSESAPPEQPEPIQSSVSSRVSNVPPSAEARPSEAVS</sequence>
<feature type="region of interest" description="Disordered" evidence="1">
    <location>
        <begin position="16"/>
        <end position="66"/>
    </location>
</feature>
<evidence type="ECO:0000313" key="3">
    <source>
        <dbReference type="EMBL" id="KAK6291786.1"/>
    </source>
</evidence>
<feature type="signal peptide" evidence="2">
    <location>
        <begin position="1"/>
        <end position="19"/>
    </location>
</feature>
<keyword evidence="4" id="KW-1185">Reference proteome</keyword>
<feature type="chain" id="PRO_5043048428" description="Secreted mucin" evidence="2">
    <location>
        <begin position="20"/>
        <end position="66"/>
    </location>
</feature>
<organism evidence="3 4">
    <name type="scientific">Coregonus suidteri</name>
    <dbReference type="NCBI Taxonomy" id="861788"/>
    <lineage>
        <taxon>Eukaryota</taxon>
        <taxon>Metazoa</taxon>
        <taxon>Chordata</taxon>
        <taxon>Craniata</taxon>
        <taxon>Vertebrata</taxon>
        <taxon>Euteleostomi</taxon>
        <taxon>Actinopterygii</taxon>
        <taxon>Neopterygii</taxon>
        <taxon>Teleostei</taxon>
        <taxon>Protacanthopterygii</taxon>
        <taxon>Salmoniformes</taxon>
        <taxon>Salmonidae</taxon>
        <taxon>Coregoninae</taxon>
        <taxon>Coregonus</taxon>
    </lineage>
</organism>
<reference evidence="3 4" key="1">
    <citation type="submission" date="2021-04" db="EMBL/GenBank/DDBJ databases">
        <authorList>
            <person name="De Guttry C."/>
            <person name="Zahm M."/>
            <person name="Klopp C."/>
            <person name="Cabau C."/>
            <person name="Louis A."/>
            <person name="Berthelot C."/>
            <person name="Parey E."/>
            <person name="Roest Crollius H."/>
            <person name="Montfort J."/>
            <person name="Robinson-Rechavi M."/>
            <person name="Bucao C."/>
            <person name="Bouchez O."/>
            <person name="Gislard M."/>
            <person name="Lluch J."/>
            <person name="Milhes M."/>
            <person name="Lampietro C."/>
            <person name="Lopez Roques C."/>
            <person name="Donnadieu C."/>
            <person name="Braasch I."/>
            <person name="Desvignes T."/>
            <person name="Postlethwait J."/>
            <person name="Bobe J."/>
            <person name="Wedekind C."/>
            <person name="Guiguen Y."/>
        </authorList>
    </citation>
    <scope>NUCLEOTIDE SEQUENCE [LARGE SCALE GENOMIC DNA]</scope>
    <source>
        <strain evidence="3">Cs_M1</strain>
        <tissue evidence="3">Blood</tissue>
    </source>
</reference>
<dbReference type="AlphaFoldDB" id="A0AAN8Q9T6"/>